<protein>
    <submittedName>
        <fullName evidence="2">Uncharacterized protein</fullName>
    </submittedName>
</protein>
<reference evidence="2 3" key="1">
    <citation type="journal article" date="2016" name="Sci. Rep.">
        <title>The Dendrobium catenatum Lindl. genome sequence provides insights into polysaccharide synthase, floral development and adaptive evolution.</title>
        <authorList>
            <person name="Zhang G.Q."/>
            <person name="Xu Q."/>
            <person name="Bian C."/>
            <person name="Tsai W.C."/>
            <person name="Yeh C.M."/>
            <person name="Liu K.W."/>
            <person name="Yoshida K."/>
            <person name="Zhang L.S."/>
            <person name="Chang S.B."/>
            <person name="Chen F."/>
            <person name="Shi Y."/>
            <person name="Su Y.Y."/>
            <person name="Zhang Y.Q."/>
            <person name="Chen L.J."/>
            <person name="Yin Y."/>
            <person name="Lin M."/>
            <person name="Huang H."/>
            <person name="Deng H."/>
            <person name="Wang Z.W."/>
            <person name="Zhu S.L."/>
            <person name="Zhao X."/>
            <person name="Deng C."/>
            <person name="Niu S.C."/>
            <person name="Huang J."/>
            <person name="Wang M."/>
            <person name="Liu G.H."/>
            <person name="Yang H.J."/>
            <person name="Xiao X.J."/>
            <person name="Hsiao Y.Y."/>
            <person name="Wu W.L."/>
            <person name="Chen Y.Y."/>
            <person name="Mitsuda N."/>
            <person name="Ohme-Takagi M."/>
            <person name="Luo Y.B."/>
            <person name="Van de Peer Y."/>
            <person name="Liu Z.J."/>
        </authorList>
    </citation>
    <scope>NUCLEOTIDE SEQUENCE [LARGE SCALE GENOMIC DNA]</scope>
    <source>
        <tissue evidence="2">The whole plant</tissue>
    </source>
</reference>
<dbReference type="STRING" id="906689.A0A2I0W481"/>
<feature type="compositionally biased region" description="Polar residues" evidence="1">
    <location>
        <begin position="117"/>
        <end position="130"/>
    </location>
</feature>
<gene>
    <name evidence="2" type="ORF">MA16_Dca013511</name>
</gene>
<proteinExistence type="predicted"/>
<evidence type="ECO:0000256" key="1">
    <source>
        <dbReference type="SAM" id="MobiDB-lite"/>
    </source>
</evidence>
<reference evidence="2 3" key="2">
    <citation type="journal article" date="2017" name="Nature">
        <title>The Apostasia genome and the evolution of orchids.</title>
        <authorList>
            <person name="Zhang G.Q."/>
            <person name="Liu K.W."/>
            <person name="Li Z."/>
            <person name="Lohaus R."/>
            <person name="Hsiao Y.Y."/>
            <person name="Niu S.C."/>
            <person name="Wang J.Y."/>
            <person name="Lin Y.C."/>
            <person name="Xu Q."/>
            <person name="Chen L.J."/>
            <person name="Yoshida K."/>
            <person name="Fujiwara S."/>
            <person name="Wang Z.W."/>
            <person name="Zhang Y.Q."/>
            <person name="Mitsuda N."/>
            <person name="Wang M."/>
            <person name="Liu G.H."/>
            <person name="Pecoraro L."/>
            <person name="Huang H.X."/>
            <person name="Xiao X.J."/>
            <person name="Lin M."/>
            <person name="Wu X.Y."/>
            <person name="Wu W.L."/>
            <person name="Chen Y.Y."/>
            <person name="Chang S.B."/>
            <person name="Sakamoto S."/>
            <person name="Ohme-Takagi M."/>
            <person name="Yagi M."/>
            <person name="Zeng S.J."/>
            <person name="Shen C.Y."/>
            <person name="Yeh C.M."/>
            <person name="Luo Y.B."/>
            <person name="Tsai W.C."/>
            <person name="Van de Peer Y."/>
            <person name="Liu Z.J."/>
        </authorList>
    </citation>
    <scope>NUCLEOTIDE SEQUENCE [LARGE SCALE GENOMIC DNA]</scope>
    <source>
        <tissue evidence="2">The whole plant</tissue>
    </source>
</reference>
<evidence type="ECO:0000313" key="3">
    <source>
        <dbReference type="Proteomes" id="UP000233837"/>
    </source>
</evidence>
<organism evidence="2 3">
    <name type="scientific">Dendrobium catenatum</name>
    <dbReference type="NCBI Taxonomy" id="906689"/>
    <lineage>
        <taxon>Eukaryota</taxon>
        <taxon>Viridiplantae</taxon>
        <taxon>Streptophyta</taxon>
        <taxon>Embryophyta</taxon>
        <taxon>Tracheophyta</taxon>
        <taxon>Spermatophyta</taxon>
        <taxon>Magnoliopsida</taxon>
        <taxon>Liliopsida</taxon>
        <taxon>Asparagales</taxon>
        <taxon>Orchidaceae</taxon>
        <taxon>Epidendroideae</taxon>
        <taxon>Malaxideae</taxon>
        <taxon>Dendrobiinae</taxon>
        <taxon>Dendrobium</taxon>
    </lineage>
</organism>
<accession>A0A2I0W481</accession>
<name>A0A2I0W481_9ASPA</name>
<keyword evidence="3" id="KW-1185">Reference proteome</keyword>
<evidence type="ECO:0000313" key="2">
    <source>
        <dbReference type="EMBL" id="PKU70475.1"/>
    </source>
</evidence>
<sequence length="254" mass="26407">MEKAGVGVLSDTSAYGDKMIMGDFGSAADDGFIRVVDAVLVEMKAVMIWGFVGSLCRQPFHNVLQFARGRSGLCAAHGNAATAAAAAVGGGSIGHGLFEKLVSATTMDSSSGASAVSDCCTTESSENSGKANEPLENMGKRQSLIPAQVLVPSVVKLSRAMPSRMATVTSEGKSGFVIPEGRVHGGGLLTLLGGSIRNPGTGVVGKLMGHEWAIRSILCGRQTQLYIRISIRISHIESWYRAVLTVLSGIGPRA</sequence>
<dbReference type="Proteomes" id="UP000233837">
    <property type="component" value="Unassembled WGS sequence"/>
</dbReference>
<dbReference type="EMBL" id="KZ502937">
    <property type="protein sequence ID" value="PKU70475.1"/>
    <property type="molecule type" value="Genomic_DNA"/>
</dbReference>
<dbReference type="AlphaFoldDB" id="A0A2I0W481"/>
<feature type="region of interest" description="Disordered" evidence="1">
    <location>
        <begin position="117"/>
        <end position="137"/>
    </location>
</feature>